<feature type="chain" id="PRO_5046279587" evidence="1">
    <location>
        <begin position="28"/>
        <end position="264"/>
    </location>
</feature>
<accession>A0ABV6SBF9</accession>
<reference evidence="2 3" key="1">
    <citation type="submission" date="2024-09" db="EMBL/GenBank/DDBJ databases">
        <authorList>
            <person name="Sun Q."/>
            <person name="Mori K."/>
        </authorList>
    </citation>
    <scope>NUCLEOTIDE SEQUENCE [LARGE SCALE GENOMIC DNA]</scope>
    <source>
        <strain evidence="2 3">CICC 11035S</strain>
    </source>
</reference>
<protein>
    <submittedName>
        <fullName evidence="2">DUF4198 domain-containing protein</fullName>
    </submittedName>
</protein>
<dbReference type="InterPro" id="IPR019613">
    <property type="entry name" value="DUF4198"/>
</dbReference>
<evidence type="ECO:0000313" key="2">
    <source>
        <dbReference type="EMBL" id="MFC0686570.1"/>
    </source>
</evidence>
<proteinExistence type="predicted"/>
<evidence type="ECO:0000313" key="3">
    <source>
        <dbReference type="Proteomes" id="UP001589858"/>
    </source>
</evidence>
<dbReference type="Pfam" id="PF10670">
    <property type="entry name" value="DUF4198"/>
    <property type="match status" value="1"/>
</dbReference>
<dbReference type="EMBL" id="JBHLTM010000075">
    <property type="protein sequence ID" value="MFC0686570.1"/>
    <property type="molecule type" value="Genomic_DNA"/>
</dbReference>
<comment type="caution">
    <text evidence="2">The sequence shown here is derived from an EMBL/GenBank/DDBJ whole genome shotgun (WGS) entry which is preliminary data.</text>
</comment>
<feature type="signal peptide" evidence="1">
    <location>
        <begin position="1"/>
        <end position="27"/>
    </location>
</feature>
<name>A0ABV6SBF9_9SPHN</name>
<gene>
    <name evidence="2" type="ORF">ACFFF8_18455</name>
</gene>
<dbReference type="RefSeq" id="WP_267218372.1">
    <property type="nucleotide sequence ID" value="NZ_JAPCWC010000001.1"/>
</dbReference>
<keyword evidence="1" id="KW-0732">Signal</keyword>
<evidence type="ECO:0000256" key="1">
    <source>
        <dbReference type="SAM" id="SignalP"/>
    </source>
</evidence>
<organism evidence="2 3">
    <name type="scientific">Novosphingobium clariflavum</name>
    <dbReference type="NCBI Taxonomy" id="2029884"/>
    <lineage>
        <taxon>Bacteria</taxon>
        <taxon>Pseudomonadati</taxon>
        <taxon>Pseudomonadota</taxon>
        <taxon>Alphaproteobacteria</taxon>
        <taxon>Sphingomonadales</taxon>
        <taxon>Sphingomonadaceae</taxon>
        <taxon>Novosphingobium</taxon>
    </lineage>
</organism>
<dbReference type="Proteomes" id="UP001589858">
    <property type="component" value="Unassembled WGS sequence"/>
</dbReference>
<sequence>MQHDTRYWSALACAALVAAFIAPPALAHSPYLLPNGFTLAGQDHVSVEAAFSEHVFVPAIAMQSDLFHVVGPDGASTPLKPVVLRDLTVLDVPTPAQGTYRISSGARQGRVAKAALIDGVWEFIDPRRPLPAGVAPVDMQSVTRAEAYVTRGAPTQAALAPTGKGIEYRAITHPDTIKAGKPAEFQVLFDGKPLAGADVEVEEAQAGDGENVRLPLIVSDAQGRFAITAPRAGLYFAMTRHRVAASGADPARSYTYALSYSVTE</sequence>
<keyword evidence="3" id="KW-1185">Reference proteome</keyword>